<dbReference type="Pfam" id="PF00270">
    <property type="entry name" value="DEAD"/>
    <property type="match status" value="1"/>
</dbReference>
<keyword evidence="3" id="KW-0347">Helicase</keyword>
<evidence type="ECO:0000256" key="3">
    <source>
        <dbReference type="ARBA" id="ARBA00022806"/>
    </source>
</evidence>
<dbReference type="AlphaFoldDB" id="A0A0G4ICK8"/>
<feature type="compositionally biased region" description="Acidic residues" evidence="5">
    <location>
        <begin position="7"/>
        <end position="30"/>
    </location>
</feature>
<dbReference type="Pfam" id="PF00271">
    <property type="entry name" value="Helicase_C"/>
    <property type="match status" value="1"/>
</dbReference>
<dbReference type="PhylomeDB" id="A0A0G4ICK8"/>
<evidence type="ECO:0000256" key="1">
    <source>
        <dbReference type="ARBA" id="ARBA00022741"/>
    </source>
</evidence>
<dbReference type="PROSITE" id="PS51194">
    <property type="entry name" value="HELICASE_CTER"/>
    <property type="match status" value="1"/>
</dbReference>
<evidence type="ECO:0000256" key="4">
    <source>
        <dbReference type="ARBA" id="ARBA00022840"/>
    </source>
</evidence>
<dbReference type="SMART" id="SM01142">
    <property type="entry name" value="DSHCT"/>
    <property type="match status" value="1"/>
</dbReference>
<sequence length="1104" mass="123408">MAHLYADDEGFWTSEDGDEDEDDEEDEDETGKETGRNPPPPTKDTKPVGGEEATATDGATSKPTAPLKKKKQIQKKWAVEDTTDVSDFASLVPDPAYAFPFELDTFQKRAVYRLSQRESVFVAAHTSAGKTAVAEYAIAMALQSPGRRTVYTSPIKALSNQKFRDLSMKFSSVGIITGDVSLNPQASCLIMTTEILRTMLYRNDSLIDQIDTVIFDEVHYVSDADRGVVWEEVIILLPREVNLVCLSATVPNYLDFADWIGRTKKKMVFAVMTKYRPTPLLHYLHFMGKSLPVMDERGRFMTAAFKTAYELKREAIDKERGGGQNANAKAKAKAKAKQQPQRQAPRKPQTGEARAKTEMHRLQAMIKELDKEDKLPAVIFSFSRRRVESLATSMGSLDLTSDTNVRSQIHVFLKESLSMLSDDDKNLPQILAVSDLIVRGIGVHHGGLLPLVKEMVEIAFQRGLVRVLIATETFAMGINMPARSVVFTQIRKHDGSGFRYLKAAEYTQMAGRAGRRGIDPVGNVYIFVPSPDDLPDQQEMTRMMVEKSEILVSKFRLTYQMILRLAQSPKMRVEEIMARSFCENIRAKQLPVVKRDIGRRKKELESIPEVVCIFGEPDMRDYSNMELEHRDVAYELHRQIHKSKEKDKVFNPGRVVVVHSLLSALTSCWGAILDEDRGKAGAGASSSSGAGSWAAAMRQGGLGAMQANEQKSVEAMRREDPTFTVLVLLPRGGSRVGQWGGSLKGFMGQDTQRDVSKEESAEAEGGFPSMSTDGMEVQWKLLRKVPLWKIAMLSNAKLEKTKERLSGSLGAEDTEALMAIAQELEELRTVHQGTPPLMDLPKPLQGLQMEFFEQMQIHKNLLKGLTASKCHNCELREEHFGSFRRRKECLRDIEDLEFVLEDNSLQMMGELRAKIHVLEKLGFLNDDQTITLKGRVAAEVMTGDEIQLPELLFQGTLQSLEPAEVASMLSVFVFPDKCDDEPEPPTEGLAAAIKTIREIHSKVANTQIDCRLHFVAEDFDRSINFGLHRVAYQWATGMSFGAIMQETLVQEGSIVKAIQRLEELCRKVNSAGKLMGDPELQKVADAAGDAIRRDIVFAVSLYLK</sequence>
<keyword evidence="1" id="KW-0547">Nucleotide-binding</keyword>
<feature type="compositionally biased region" description="Low complexity" evidence="5">
    <location>
        <begin position="337"/>
        <end position="348"/>
    </location>
</feature>
<dbReference type="PIRSF" id="PIRSF005198">
    <property type="entry name" value="Antiviral_helicase_SKI2"/>
    <property type="match status" value="1"/>
</dbReference>
<dbReference type="FunFam" id="3.40.50.300:FF:000190">
    <property type="entry name" value="ATP-dependent RNA helicase"/>
    <property type="match status" value="1"/>
</dbReference>
<dbReference type="Pfam" id="PF13234">
    <property type="entry name" value="MTR4_beta-barrel"/>
    <property type="match status" value="1"/>
</dbReference>
<dbReference type="InterPro" id="IPR027417">
    <property type="entry name" value="P-loop_NTPase"/>
</dbReference>
<dbReference type="GO" id="GO:0055087">
    <property type="term" value="C:Ski complex"/>
    <property type="evidence" value="ECO:0007669"/>
    <property type="project" value="TreeGrafter"/>
</dbReference>
<keyword evidence="2" id="KW-0378">Hydrolase</keyword>
<name>A0A0G4ICK8_9ALVE</name>
<dbReference type="InterPro" id="IPR025696">
    <property type="entry name" value="Beta-barrel_MTR4"/>
</dbReference>
<dbReference type="InterPro" id="IPR050699">
    <property type="entry name" value="RNA-DNA_Helicase"/>
</dbReference>
<keyword evidence="4" id="KW-0067">ATP-binding</keyword>
<accession>A0A0G4ICK8</accession>
<evidence type="ECO:0000256" key="2">
    <source>
        <dbReference type="ARBA" id="ARBA00022801"/>
    </source>
</evidence>
<dbReference type="GO" id="GO:0003723">
    <property type="term" value="F:RNA binding"/>
    <property type="evidence" value="ECO:0007669"/>
    <property type="project" value="InterPro"/>
</dbReference>
<reference evidence="8" key="1">
    <citation type="submission" date="2014-11" db="EMBL/GenBank/DDBJ databases">
        <authorList>
            <person name="Otto D Thomas"/>
            <person name="Naeem Raeece"/>
        </authorList>
    </citation>
    <scope>NUCLEOTIDE SEQUENCE</scope>
</reference>
<dbReference type="GO" id="GO:0070478">
    <property type="term" value="P:nuclear-transcribed mRNA catabolic process, 3'-5' exonucleolytic nonsense-mediated decay"/>
    <property type="evidence" value="ECO:0007669"/>
    <property type="project" value="TreeGrafter"/>
</dbReference>
<feature type="compositionally biased region" description="Basic and acidic residues" evidence="5">
    <location>
        <begin position="751"/>
        <end position="760"/>
    </location>
</feature>
<dbReference type="VEuPathDB" id="CryptoDB:Cvel_2255"/>
<dbReference type="InterPro" id="IPR012961">
    <property type="entry name" value="Ski2/MTR4_C"/>
</dbReference>
<dbReference type="SUPFAM" id="SSF52540">
    <property type="entry name" value="P-loop containing nucleoside triphosphate hydrolases"/>
    <property type="match status" value="1"/>
</dbReference>
<feature type="region of interest" description="Disordered" evidence="5">
    <location>
        <begin position="740"/>
        <end position="770"/>
    </location>
</feature>
<dbReference type="SMART" id="SM00490">
    <property type="entry name" value="HELICc"/>
    <property type="match status" value="1"/>
</dbReference>
<dbReference type="InterPro" id="IPR011545">
    <property type="entry name" value="DEAD/DEAH_box_helicase_dom"/>
</dbReference>
<dbReference type="PANTHER" id="PTHR12131">
    <property type="entry name" value="ATP-DEPENDENT RNA AND DNA HELICASE"/>
    <property type="match status" value="1"/>
</dbReference>
<evidence type="ECO:0000259" key="7">
    <source>
        <dbReference type="PROSITE" id="PS51194"/>
    </source>
</evidence>
<protein>
    <recommendedName>
        <fullName evidence="9">Antiviral helicase</fullName>
    </recommendedName>
</protein>
<gene>
    <name evidence="8" type="ORF">Cvel_2255</name>
</gene>
<dbReference type="InterPro" id="IPR001650">
    <property type="entry name" value="Helicase_C-like"/>
</dbReference>
<dbReference type="Pfam" id="PF08148">
    <property type="entry name" value="DSHCT"/>
    <property type="match status" value="1"/>
</dbReference>
<dbReference type="InterPro" id="IPR016438">
    <property type="entry name" value="SKI2-like"/>
</dbReference>
<feature type="domain" description="Helicase C-terminal" evidence="7">
    <location>
        <begin position="361"/>
        <end position="566"/>
    </location>
</feature>
<feature type="region of interest" description="Disordered" evidence="5">
    <location>
        <begin position="1"/>
        <end position="76"/>
    </location>
</feature>
<dbReference type="EMBL" id="CDMZ01005820">
    <property type="protein sequence ID" value="CEM54809.1"/>
    <property type="molecule type" value="Genomic_DNA"/>
</dbReference>
<dbReference type="GO" id="GO:0016787">
    <property type="term" value="F:hydrolase activity"/>
    <property type="evidence" value="ECO:0007669"/>
    <property type="project" value="UniProtKB-KW"/>
</dbReference>
<feature type="domain" description="Helicase ATP-binding" evidence="6">
    <location>
        <begin position="111"/>
        <end position="268"/>
    </location>
</feature>
<feature type="region of interest" description="Disordered" evidence="5">
    <location>
        <begin position="317"/>
        <end position="356"/>
    </location>
</feature>
<dbReference type="InterPro" id="IPR014001">
    <property type="entry name" value="Helicase_ATP-bd"/>
</dbReference>
<dbReference type="GO" id="GO:0003724">
    <property type="term" value="F:RNA helicase activity"/>
    <property type="evidence" value="ECO:0007669"/>
    <property type="project" value="InterPro"/>
</dbReference>
<dbReference type="SMART" id="SM00487">
    <property type="entry name" value="DEXDc"/>
    <property type="match status" value="1"/>
</dbReference>
<dbReference type="GO" id="GO:0005524">
    <property type="term" value="F:ATP binding"/>
    <property type="evidence" value="ECO:0007669"/>
    <property type="project" value="UniProtKB-KW"/>
</dbReference>
<dbReference type="CDD" id="cd18795">
    <property type="entry name" value="SF2_C_Ski2"/>
    <property type="match status" value="1"/>
</dbReference>
<dbReference type="PANTHER" id="PTHR12131:SF1">
    <property type="entry name" value="ATP-DEPENDENT RNA HELICASE SUPV3L1, MITOCHONDRIAL-RELATED"/>
    <property type="match status" value="1"/>
</dbReference>
<evidence type="ECO:0008006" key="9">
    <source>
        <dbReference type="Google" id="ProtNLM"/>
    </source>
</evidence>
<proteinExistence type="predicted"/>
<evidence type="ECO:0000313" key="8">
    <source>
        <dbReference type="EMBL" id="CEM54809.1"/>
    </source>
</evidence>
<organism evidence="8">
    <name type="scientific">Chromera velia CCMP2878</name>
    <dbReference type="NCBI Taxonomy" id="1169474"/>
    <lineage>
        <taxon>Eukaryota</taxon>
        <taxon>Sar</taxon>
        <taxon>Alveolata</taxon>
        <taxon>Colpodellida</taxon>
        <taxon>Chromeraceae</taxon>
        <taxon>Chromera</taxon>
    </lineage>
</organism>
<dbReference type="Gene3D" id="3.40.50.300">
    <property type="entry name" value="P-loop containing nucleotide triphosphate hydrolases"/>
    <property type="match status" value="2"/>
</dbReference>
<dbReference type="PROSITE" id="PS51192">
    <property type="entry name" value="HELICASE_ATP_BIND_1"/>
    <property type="match status" value="1"/>
</dbReference>
<evidence type="ECO:0000259" key="6">
    <source>
        <dbReference type="PROSITE" id="PS51192"/>
    </source>
</evidence>
<dbReference type="Gene3D" id="1.10.3380.30">
    <property type="match status" value="1"/>
</dbReference>
<evidence type="ECO:0000256" key="5">
    <source>
        <dbReference type="SAM" id="MobiDB-lite"/>
    </source>
</evidence>